<dbReference type="GeneID" id="96005758"/>
<dbReference type="EMBL" id="JAAQHG020000011">
    <property type="protein sequence ID" value="KAL1587272.1"/>
    <property type="molecule type" value="Genomic_DNA"/>
</dbReference>
<sequence>MSLSTRGATHLSSRSARTLPLTRRYRSTNASAQLDPRWLSDLKQRIGKCIAFGLTPAQTGAAGAILSEVARDWRELVAGSEGYLTSPSRRGLHRWPVAWGEQDSMGHVNNVTYNRYAESGRIAWVQKYARFIDPEHRRVWEQLGTPKGEIGMILRKITTEFKFPMMFPDHISVYHKLHAEPNESTDALMLDVIILSELHQRPSARIFEDCALYDYKRHKKAAMPPWMAEVFKETWRLQEEAKRVNSERVWGLLERVRELESQSWDREDAVEDLGSAAVAS</sequence>
<reference evidence="1 2" key="1">
    <citation type="journal article" date="2020" name="Microbiol. Resour. Announc.">
        <title>Draft Genome Sequence of a Cladosporium Species Isolated from the Mesophotic Ascidian Didemnum maculosum.</title>
        <authorList>
            <person name="Gioti A."/>
            <person name="Siaperas R."/>
            <person name="Nikolaivits E."/>
            <person name="Le Goff G."/>
            <person name="Ouazzani J."/>
            <person name="Kotoulas G."/>
            <person name="Topakas E."/>
        </authorList>
    </citation>
    <scope>NUCLEOTIDE SEQUENCE [LARGE SCALE GENOMIC DNA]</scope>
    <source>
        <strain evidence="1 2">TM138-S3</strain>
    </source>
</reference>
<gene>
    <name evidence="1" type="ORF">WHR41_04314</name>
</gene>
<comment type="caution">
    <text evidence="1">The sequence shown here is derived from an EMBL/GenBank/DDBJ whole genome shotgun (WGS) entry which is preliminary data.</text>
</comment>
<evidence type="ECO:0000313" key="1">
    <source>
        <dbReference type="EMBL" id="KAL1587272.1"/>
    </source>
</evidence>
<dbReference type="RefSeq" id="XP_069230377.1">
    <property type="nucleotide sequence ID" value="XM_069372920.1"/>
</dbReference>
<accession>A0AB34KTX4</accession>
<dbReference type="PANTHER" id="PTHR31793:SF39">
    <property type="entry name" value="THIOESTERASE_THIOL ESTER DEHYDRASE-ISOMERASE"/>
    <property type="match status" value="1"/>
</dbReference>
<protein>
    <submittedName>
        <fullName evidence="1">Uncharacterized protein</fullName>
    </submittedName>
</protein>
<dbReference type="Gene3D" id="3.10.129.10">
    <property type="entry name" value="Hotdog Thioesterase"/>
    <property type="match status" value="1"/>
</dbReference>
<dbReference type="SUPFAM" id="SSF54637">
    <property type="entry name" value="Thioesterase/thiol ester dehydrase-isomerase"/>
    <property type="match status" value="1"/>
</dbReference>
<evidence type="ECO:0000313" key="2">
    <source>
        <dbReference type="Proteomes" id="UP000803884"/>
    </source>
</evidence>
<name>A0AB34KTX4_9PEZI</name>
<dbReference type="Pfam" id="PF13279">
    <property type="entry name" value="4HBT_2"/>
    <property type="match status" value="1"/>
</dbReference>
<organism evidence="1 2">
    <name type="scientific">Cladosporium halotolerans</name>
    <dbReference type="NCBI Taxonomy" id="1052096"/>
    <lineage>
        <taxon>Eukaryota</taxon>
        <taxon>Fungi</taxon>
        <taxon>Dikarya</taxon>
        <taxon>Ascomycota</taxon>
        <taxon>Pezizomycotina</taxon>
        <taxon>Dothideomycetes</taxon>
        <taxon>Dothideomycetidae</taxon>
        <taxon>Cladosporiales</taxon>
        <taxon>Cladosporiaceae</taxon>
        <taxon>Cladosporium</taxon>
    </lineage>
</organism>
<dbReference type="PANTHER" id="PTHR31793">
    <property type="entry name" value="4-HYDROXYBENZOYL-COA THIOESTERASE FAMILY MEMBER"/>
    <property type="match status" value="1"/>
</dbReference>
<dbReference type="AlphaFoldDB" id="A0AB34KTX4"/>
<dbReference type="Proteomes" id="UP000803884">
    <property type="component" value="Unassembled WGS sequence"/>
</dbReference>
<dbReference type="InterPro" id="IPR029069">
    <property type="entry name" value="HotDog_dom_sf"/>
</dbReference>
<dbReference type="CDD" id="cd00586">
    <property type="entry name" value="4HBT"/>
    <property type="match status" value="1"/>
</dbReference>
<dbReference type="InterPro" id="IPR050563">
    <property type="entry name" value="4-hydroxybenzoyl-CoA_TE"/>
</dbReference>
<dbReference type="GO" id="GO:0047617">
    <property type="term" value="F:fatty acyl-CoA hydrolase activity"/>
    <property type="evidence" value="ECO:0007669"/>
    <property type="project" value="TreeGrafter"/>
</dbReference>
<proteinExistence type="predicted"/>
<keyword evidence="2" id="KW-1185">Reference proteome</keyword>